<evidence type="ECO:0000256" key="1">
    <source>
        <dbReference type="SAM" id="Phobius"/>
    </source>
</evidence>
<feature type="transmembrane region" description="Helical" evidence="1">
    <location>
        <begin position="232"/>
        <end position="248"/>
    </location>
</feature>
<feature type="transmembrane region" description="Helical" evidence="1">
    <location>
        <begin position="173"/>
        <end position="192"/>
    </location>
</feature>
<dbReference type="InterPro" id="IPR043968">
    <property type="entry name" value="SGNH"/>
</dbReference>
<name>A0ABS2IDL0_9GAMM</name>
<feature type="transmembrane region" description="Helical" evidence="1">
    <location>
        <begin position="254"/>
        <end position="271"/>
    </location>
</feature>
<evidence type="ECO:0000259" key="3">
    <source>
        <dbReference type="Pfam" id="PF19040"/>
    </source>
</evidence>
<feature type="transmembrane region" description="Helical" evidence="1">
    <location>
        <begin position="80"/>
        <end position="99"/>
    </location>
</feature>
<evidence type="ECO:0000313" key="5">
    <source>
        <dbReference type="Proteomes" id="UP000717995"/>
    </source>
</evidence>
<dbReference type="EMBL" id="JAFEUP010000003">
    <property type="protein sequence ID" value="MBM7061191.1"/>
    <property type="molecule type" value="Genomic_DNA"/>
</dbReference>
<reference evidence="4 5" key="1">
    <citation type="submission" date="2021-02" db="EMBL/GenBank/DDBJ databases">
        <authorList>
            <person name="Lee D.-H."/>
        </authorList>
    </citation>
    <scope>NUCLEOTIDE SEQUENCE [LARGE SCALE GENOMIC DNA]</scope>
    <source>
        <strain evidence="4 5">UL073</strain>
    </source>
</reference>
<evidence type="ECO:0000313" key="4">
    <source>
        <dbReference type="EMBL" id="MBM7061191.1"/>
    </source>
</evidence>
<keyword evidence="4" id="KW-0808">Transferase</keyword>
<accession>A0ABS2IDL0</accession>
<dbReference type="Pfam" id="PF01757">
    <property type="entry name" value="Acyl_transf_3"/>
    <property type="match status" value="1"/>
</dbReference>
<keyword evidence="5" id="KW-1185">Reference proteome</keyword>
<feature type="transmembrane region" description="Helical" evidence="1">
    <location>
        <begin position="352"/>
        <end position="369"/>
    </location>
</feature>
<keyword evidence="1" id="KW-1133">Transmembrane helix</keyword>
<feature type="domain" description="SGNH" evidence="3">
    <location>
        <begin position="403"/>
        <end position="646"/>
    </location>
</feature>
<feature type="transmembrane region" description="Helical" evidence="1">
    <location>
        <begin position="149"/>
        <end position="166"/>
    </location>
</feature>
<keyword evidence="1" id="KW-0472">Membrane</keyword>
<feature type="transmembrane region" description="Helical" evidence="1">
    <location>
        <begin position="20"/>
        <end position="40"/>
    </location>
</feature>
<dbReference type="Pfam" id="PF19040">
    <property type="entry name" value="SGNH"/>
    <property type="match status" value="1"/>
</dbReference>
<feature type="transmembrane region" description="Helical" evidence="1">
    <location>
        <begin position="314"/>
        <end position="332"/>
    </location>
</feature>
<dbReference type="PANTHER" id="PTHR23028:SF53">
    <property type="entry name" value="ACYL_TRANSF_3 DOMAIN-CONTAINING PROTEIN"/>
    <property type="match status" value="1"/>
</dbReference>
<gene>
    <name evidence="4" type="ORF">JQX08_10780</name>
</gene>
<dbReference type="InterPro" id="IPR050879">
    <property type="entry name" value="Acyltransferase_3"/>
</dbReference>
<comment type="caution">
    <text evidence="4">The sequence shown here is derived from an EMBL/GenBank/DDBJ whole genome shotgun (WGS) entry which is preliminary data.</text>
</comment>
<keyword evidence="1" id="KW-0812">Transmembrane</keyword>
<organism evidence="4 5">
    <name type="scientific">Zestomonas insulae</name>
    <dbReference type="NCBI Taxonomy" id="2809017"/>
    <lineage>
        <taxon>Bacteria</taxon>
        <taxon>Pseudomonadati</taxon>
        <taxon>Pseudomonadota</taxon>
        <taxon>Gammaproteobacteria</taxon>
        <taxon>Pseudomonadales</taxon>
        <taxon>Pseudomonadaceae</taxon>
        <taxon>Zestomonas</taxon>
    </lineage>
</organism>
<dbReference type="PANTHER" id="PTHR23028">
    <property type="entry name" value="ACETYLTRANSFERASE"/>
    <property type="match status" value="1"/>
</dbReference>
<feature type="domain" description="Acyltransferase 3" evidence="2">
    <location>
        <begin position="13"/>
        <end position="327"/>
    </location>
</feature>
<proteinExistence type="predicted"/>
<feature type="transmembrane region" description="Helical" evidence="1">
    <location>
        <begin position="292"/>
        <end position="308"/>
    </location>
</feature>
<dbReference type="GO" id="GO:0016746">
    <property type="term" value="F:acyltransferase activity"/>
    <property type="evidence" value="ECO:0007669"/>
    <property type="project" value="UniProtKB-KW"/>
</dbReference>
<dbReference type="Proteomes" id="UP000717995">
    <property type="component" value="Unassembled WGS sequence"/>
</dbReference>
<feature type="transmembrane region" description="Helical" evidence="1">
    <location>
        <begin position="46"/>
        <end position="68"/>
    </location>
</feature>
<evidence type="ECO:0000259" key="2">
    <source>
        <dbReference type="Pfam" id="PF01757"/>
    </source>
</evidence>
<feature type="transmembrane region" description="Helical" evidence="1">
    <location>
        <begin position="204"/>
        <end position="225"/>
    </location>
</feature>
<dbReference type="InterPro" id="IPR002656">
    <property type="entry name" value="Acyl_transf_3_dom"/>
</dbReference>
<protein>
    <submittedName>
        <fullName evidence="4">Acyltransferase</fullName>
    </submittedName>
</protein>
<sequence length="652" mass="72188">MAMVAAQSKGFRADINGLRAWAVVAVVLYHFGVPGLQGGFVGVDVFFVISGYLMTGIILSALQAGHFSLGQFYWARARRIVPALLVLCAVLLLAGWFVLLSEEYQTLGRHVRDSLLFTSNLRYLKESGYFDSGAHEKWLLHTWSLSVEWQFYLLLPLVLLALWRLFSDRRALFLGLLAMFAGSLLWCVILTARQPEAAFFVLTARAWELLAGSLVFLLAGVLGLSDLLRRRLSWLGLGLIVMAVLGYSPETSWPGWRALLPVCGAGLVLLAQRSNSRWTTSGVAQWMGDRSYSLYLWHWPVVVALAYLELLASPAWIAAGIGLSLLLGHASYQLVEVTSRRALAQADWRRGLVALLGGVLVVTLAAQWVRKAELPGRLPEAVREIEAFGQAGNPRREECLEAGAECVYGGPRLRAIVLGDSHADAVVTAVAASLPTPADGLLFKGESGCLIMQGARPLDDDADCLALNRWVAEQLPQTLPGQPVILINRLASYAFGGLPGEEDNPVDRPRVYFQARYARPTEAFRAEFRAAYLATACRISRSHPLYLLRPIPEMPLNVPVTLARARLRGESREVKLPIEAYRQRQAFLWGVQDEAVERCGARILDPLPYLCDQQECLGSMQGLPLYIDDDHLNEQGGRRLMPLFEPLFRKTD</sequence>
<keyword evidence="4" id="KW-0012">Acyltransferase</keyword>